<dbReference type="FunFam" id="3.90.930.12:FF:000001">
    <property type="entry name" value="50S ribosomal protein L6"/>
    <property type="match status" value="1"/>
</dbReference>
<dbReference type="GO" id="GO:0003735">
    <property type="term" value="F:structural constituent of ribosome"/>
    <property type="evidence" value="ECO:0007669"/>
    <property type="project" value="UniProtKB-UniRule"/>
</dbReference>
<dbReference type="InterPro" id="IPR020040">
    <property type="entry name" value="Ribosomal_uL6_a/b-dom"/>
</dbReference>
<evidence type="ECO:0000256" key="8">
    <source>
        <dbReference type="RuleBase" id="RU003870"/>
    </source>
</evidence>
<proteinExistence type="inferred from homology"/>
<dbReference type="PROSITE" id="PS00525">
    <property type="entry name" value="RIBOSOMAL_L6_1"/>
    <property type="match status" value="1"/>
</dbReference>
<keyword evidence="2 6" id="KW-0699">rRNA-binding</keyword>
<keyword evidence="3 6" id="KW-0694">RNA-binding</keyword>
<comment type="subunit">
    <text evidence="6">Part of the 50S ribosomal subunit.</text>
</comment>
<dbReference type="InterPro" id="IPR019906">
    <property type="entry name" value="Ribosomal_uL6_bac-type"/>
</dbReference>
<sequence>MSRIGKKPIPVPQGVDIQINGNNVLVKGPKGQMEREFHRDMMIKLEDGTLLVERPSDAKDHRSLHGLSRTLLSNMVEGVTKGFQRNLELVGVGYRAAKQGNKLVLTVGYSHPVEMDPPAGIEIEVPAPTKISIKGYDKQVVGQFAANVRAVREPEPYKGKGIKYEGERIRRKAGKAGGKGKK</sequence>
<dbReference type="PRINTS" id="PR00059">
    <property type="entry name" value="RIBOSOMALL6"/>
</dbReference>
<dbReference type="GO" id="GO:0019843">
    <property type="term" value="F:rRNA binding"/>
    <property type="evidence" value="ECO:0007669"/>
    <property type="project" value="UniProtKB-UniRule"/>
</dbReference>
<dbReference type="Gene3D" id="3.90.930.12">
    <property type="entry name" value="Ribosomal protein L6, alpha-beta domain"/>
    <property type="match status" value="2"/>
</dbReference>
<dbReference type="NCBIfam" id="TIGR03654">
    <property type="entry name" value="L6_bact"/>
    <property type="match status" value="1"/>
</dbReference>
<dbReference type="FunFam" id="3.90.930.12:FF:000002">
    <property type="entry name" value="50S ribosomal protein L6"/>
    <property type="match status" value="1"/>
</dbReference>
<dbReference type="HAMAP" id="MF_01365_B">
    <property type="entry name" value="Ribosomal_uL6_B"/>
    <property type="match status" value="1"/>
</dbReference>
<dbReference type="SUPFAM" id="SSF56053">
    <property type="entry name" value="Ribosomal protein L6"/>
    <property type="match status" value="2"/>
</dbReference>
<evidence type="ECO:0000259" key="9">
    <source>
        <dbReference type="Pfam" id="PF00347"/>
    </source>
</evidence>
<dbReference type="PANTHER" id="PTHR11655">
    <property type="entry name" value="60S/50S RIBOSOMAL PROTEIN L6/L9"/>
    <property type="match status" value="1"/>
</dbReference>
<evidence type="ECO:0000256" key="2">
    <source>
        <dbReference type="ARBA" id="ARBA00022730"/>
    </source>
</evidence>
<name>F6DPD7_DESRL</name>
<organism evidence="10 11">
    <name type="scientific">Desulforamulus ruminis (strain ATCC 23193 / DSM 2154 / NCIMB 8452 / DL)</name>
    <name type="common">Desulfotomaculum ruminis</name>
    <dbReference type="NCBI Taxonomy" id="696281"/>
    <lineage>
        <taxon>Bacteria</taxon>
        <taxon>Bacillati</taxon>
        <taxon>Bacillota</taxon>
        <taxon>Clostridia</taxon>
        <taxon>Eubacteriales</taxon>
        <taxon>Peptococcaceae</taxon>
        <taxon>Desulforamulus</taxon>
    </lineage>
</organism>
<evidence type="ECO:0000256" key="1">
    <source>
        <dbReference type="ARBA" id="ARBA00009356"/>
    </source>
</evidence>
<dbReference type="InterPro" id="IPR000702">
    <property type="entry name" value="Ribosomal_uL6-like"/>
</dbReference>
<dbReference type="PANTHER" id="PTHR11655:SF14">
    <property type="entry name" value="LARGE RIBOSOMAL SUBUNIT PROTEIN UL6M"/>
    <property type="match status" value="1"/>
</dbReference>
<feature type="domain" description="Large ribosomal subunit protein uL6 alpha-beta" evidence="9">
    <location>
        <begin position="90"/>
        <end position="164"/>
    </location>
</feature>
<reference evidence="11" key="1">
    <citation type="submission" date="2011-05" db="EMBL/GenBank/DDBJ databases">
        <title>Complete sequence of Desulfotomaculum ruminis DSM 2154.</title>
        <authorList>
            <person name="Lucas S."/>
            <person name="Copeland A."/>
            <person name="Lapidus A."/>
            <person name="Cheng J.-F."/>
            <person name="Goodwin L."/>
            <person name="Pitluck S."/>
            <person name="Lu M."/>
            <person name="Detter J.C."/>
            <person name="Han C."/>
            <person name="Tapia R."/>
            <person name="Land M."/>
            <person name="Hauser L."/>
            <person name="Kyrpides N."/>
            <person name="Ivanova N."/>
            <person name="Mikhailova N."/>
            <person name="Pagani I."/>
            <person name="Stams A.J.M."/>
            <person name="Plugge C.M."/>
            <person name="Muyzer G."/>
            <person name="Kuever J."/>
            <person name="Parshina S.N."/>
            <person name="Ivanova A.E."/>
            <person name="Nazina T.N."/>
            <person name="Brambilla E."/>
            <person name="Spring S."/>
            <person name="Klenk H.-P."/>
            <person name="Woyke T."/>
        </authorList>
    </citation>
    <scope>NUCLEOTIDE SEQUENCE [LARGE SCALE GENOMIC DNA]</scope>
    <source>
        <strain evidence="11">ATCC 23193 / DSM 2154 / NCIB 8452 / DL</strain>
    </source>
</reference>
<protein>
    <recommendedName>
        <fullName evidence="6">Large ribosomal subunit protein uL6</fullName>
    </recommendedName>
</protein>
<feature type="domain" description="Large ribosomal subunit protein uL6 alpha-beta" evidence="9">
    <location>
        <begin position="11"/>
        <end position="82"/>
    </location>
</feature>
<accession>F6DPD7</accession>
<dbReference type="GO" id="GO:0002181">
    <property type="term" value="P:cytoplasmic translation"/>
    <property type="evidence" value="ECO:0007669"/>
    <property type="project" value="TreeGrafter"/>
</dbReference>
<dbReference type="KEGG" id="dru:Desru_0313"/>
<dbReference type="OrthoDB" id="9805007at2"/>
<dbReference type="STRING" id="696281.Desru_0313"/>
<dbReference type="AlphaFoldDB" id="F6DPD7"/>
<evidence type="ECO:0000313" key="11">
    <source>
        <dbReference type="Proteomes" id="UP000009234"/>
    </source>
</evidence>
<evidence type="ECO:0000256" key="7">
    <source>
        <dbReference type="RuleBase" id="RU003869"/>
    </source>
</evidence>
<dbReference type="Proteomes" id="UP000009234">
    <property type="component" value="Chromosome"/>
</dbReference>
<evidence type="ECO:0000313" key="10">
    <source>
        <dbReference type="EMBL" id="AEG58610.1"/>
    </source>
</evidence>
<dbReference type="Pfam" id="PF00347">
    <property type="entry name" value="Ribosomal_L6"/>
    <property type="match status" value="2"/>
</dbReference>
<dbReference type="PIRSF" id="PIRSF002162">
    <property type="entry name" value="Ribosomal_L6"/>
    <property type="match status" value="1"/>
</dbReference>
<comment type="similarity">
    <text evidence="1 6 7">Belongs to the universal ribosomal protein uL6 family.</text>
</comment>
<keyword evidence="11" id="KW-1185">Reference proteome</keyword>
<gene>
    <name evidence="6" type="primary">rplF</name>
    <name evidence="10" type="ordered locus">Desru_0313</name>
</gene>
<reference evidence="10 11" key="2">
    <citation type="journal article" date="2012" name="Stand. Genomic Sci.">
        <title>Complete genome sequence of the sulfate-reducing firmicute Desulfotomaculum ruminis type strain (DL(T)).</title>
        <authorList>
            <person name="Spring S."/>
            <person name="Visser M."/>
            <person name="Lu M."/>
            <person name="Copeland A."/>
            <person name="Lapidus A."/>
            <person name="Lucas S."/>
            <person name="Cheng J.F."/>
            <person name="Han C."/>
            <person name="Tapia R."/>
            <person name="Goodwin L.A."/>
            <person name="Pitluck S."/>
            <person name="Ivanova N."/>
            <person name="Land M."/>
            <person name="Hauser L."/>
            <person name="Larimer F."/>
            <person name="Rohde M."/>
            <person name="Goker M."/>
            <person name="Detter J.C."/>
            <person name="Kyrpides N.C."/>
            <person name="Woyke T."/>
            <person name="Schaap P.J."/>
            <person name="Plugge C.M."/>
            <person name="Muyzer G."/>
            <person name="Kuever J."/>
            <person name="Pereira I.A."/>
            <person name="Parshina S.N."/>
            <person name="Bernier-Latmani R."/>
            <person name="Stams A.J."/>
            <person name="Klenk H.P."/>
        </authorList>
    </citation>
    <scope>NUCLEOTIDE SEQUENCE [LARGE SCALE GENOMIC DNA]</scope>
    <source>
        <strain evidence="11">ATCC 23193 / DSM 2154 / NCIB 8452 / DL</strain>
    </source>
</reference>
<keyword evidence="4 6" id="KW-0689">Ribosomal protein</keyword>
<evidence type="ECO:0000256" key="4">
    <source>
        <dbReference type="ARBA" id="ARBA00022980"/>
    </source>
</evidence>
<dbReference type="GO" id="GO:0022625">
    <property type="term" value="C:cytosolic large ribosomal subunit"/>
    <property type="evidence" value="ECO:0007669"/>
    <property type="project" value="UniProtKB-UniRule"/>
</dbReference>
<evidence type="ECO:0000256" key="5">
    <source>
        <dbReference type="ARBA" id="ARBA00023274"/>
    </source>
</evidence>
<keyword evidence="5 6" id="KW-0687">Ribonucleoprotein</keyword>
<comment type="function">
    <text evidence="6 8">This protein binds to the 23S rRNA, and is important in its secondary structure. It is located near the subunit interface in the base of the L7/L12 stalk, and near the tRNA binding site of the peptidyltransferase center.</text>
</comment>
<dbReference type="EMBL" id="CP002780">
    <property type="protein sequence ID" value="AEG58610.1"/>
    <property type="molecule type" value="Genomic_DNA"/>
</dbReference>
<dbReference type="RefSeq" id="WP_013840386.1">
    <property type="nucleotide sequence ID" value="NC_015589.1"/>
</dbReference>
<dbReference type="eggNOG" id="COG0097">
    <property type="taxonomic scope" value="Bacteria"/>
</dbReference>
<dbReference type="InterPro" id="IPR002358">
    <property type="entry name" value="Ribosomal_uL6_CS"/>
</dbReference>
<evidence type="ECO:0000256" key="6">
    <source>
        <dbReference type="HAMAP-Rule" id="MF_01365"/>
    </source>
</evidence>
<evidence type="ECO:0000256" key="3">
    <source>
        <dbReference type="ARBA" id="ARBA00022884"/>
    </source>
</evidence>
<dbReference type="InterPro" id="IPR036789">
    <property type="entry name" value="Ribosomal_uL6-like_a/b-dom_sf"/>
</dbReference>
<dbReference type="HOGENOM" id="CLU_065464_1_2_9"/>